<accession>A0A5T6MF57</accession>
<comment type="caution">
    <text evidence="1">The sequence shown here is derived from an EMBL/GenBank/DDBJ whole genome shotgun (WGS) entry which is preliminary data.</text>
</comment>
<dbReference type="AlphaFoldDB" id="A0A5T6MF57"/>
<reference evidence="1" key="1">
    <citation type="submission" date="2018-08" db="EMBL/GenBank/DDBJ databases">
        <authorList>
            <consortium name="PulseNet: The National Subtyping Network for Foodborne Disease Surveillance"/>
            <person name="Tarr C.L."/>
            <person name="Trees E."/>
            <person name="Katz L.S."/>
            <person name="Carleton-Romer H.A."/>
            <person name="Stroika S."/>
            <person name="Kucerova Z."/>
            <person name="Roache K.F."/>
            <person name="Sabol A.L."/>
            <person name="Besser J."/>
            <person name="Gerner-Smidt P."/>
        </authorList>
    </citation>
    <scope>NUCLEOTIDE SEQUENCE</scope>
    <source>
        <strain evidence="1">PNUSAS051699</strain>
    </source>
</reference>
<proteinExistence type="predicted"/>
<sequence length="59" mass="6329">METRALPQPAPGEVRINSCIGLISALLMPEVRDRDLSLPEDAAEATAAEKLRHSATQTS</sequence>
<protein>
    <submittedName>
        <fullName evidence="1">MFS transporter</fullName>
    </submittedName>
</protein>
<name>A0A5T6MF57_SALER</name>
<organism evidence="1">
    <name type="scientific">Salmonella enterica</name>
    <name type="common">Salmonella choleraesuis</name>
    <dbReference type="NCBI Taxonomy" id="28901"/>
    <lineage>
        <taxon>Bacteria</taxon>
        <taxon>Pseudomonadati</taxon>
        <taxon>Pseudomonadota</taxon>
        <taxon>Gammaproteobacteria</taxon>
        <taxon>Enterobacterales</taxon>
        <taxon>Enterobacteriaceae</taxon>
        <taxon>Salmonella</taxon>
    </lineage>
</organism>
<dbReference type="EMBL" id="AAGDBP010000001">
    <property type="protein sequence ID" value="EBM5848248.1"/>
    <property type="molecule type" value="Genomic_DNA"/>
</dbReference>
<gene>
    <name evidence="1" type="ORF">D1739_02715</name>
</gene>
<evidence type="ECO:0000313" key="1">
    <source>
        <dbReference type="EMBL" id="EBM5848248.1"/>
    </source>
</evidence>